<proteinExistence type="predicted"/>
<dbReference type="AlphaFoldDB" id="A0A9D4HJ09"/>
<evidence type="ECO:0000313" key="1">
    <source>
        <dbReference type="EMBL" id="KAH3719284.1"/>
    </source>
</evidence>
<dbReference type="Proteomes" id="UP000828390">
    <property type="component" value="Unassembled WGS sequence"/>
</dbReference>
<accession>A0A9D4HJ09</accession>
<gene>
    <name evidence="1" type="ORF">DPMN_062115</name>
</gene>
<name>A0A9D4HJ09_DREPO</name>
<comment type="caution">
    <text evidence="1">The sequence shown here is derived from an EMBL/GenBank/DDBJ whole genome shotgun (WGS) entry which is preliminary data.</text>
</comment>
<reference evidence="1" key="1">
    <citation type="journal article" date="2019" name="bioRxiv">
        <title>The Genome of the Zebra Mussel, Dreissena polymorpha: A Resource for Invasive Species Research.</title>
        <authorList>
            <person name="McCartney M.A."/>
            <person name="Auch B."/>
            <person name="Kono T."/>
            <person name="Mallez S."/>
            <person name="Zhang Y."/>
            <person name="Obille A."/>
            <person name="Becker A."/>
            <person name="Abrahante J.E."/>
            <person name="Garbe J."/>
            <person name="Badalamenti J.P."/>
            <person name="Herman A."/>
            <person name="Mangelson H."/>
            <person name="Liachko I."/>
            <person name="Sullivan S."/>
            <person name="Sone E.D."/>
            <person name="Koren S."/>
            <person name="Silverstein K.A.T."/>
            <person name="Beckman K.B."/>
            <person name="Gohl D.M."/>
        </authorList>
    </citation>
    <scope>NUCLEOTIDE SEQUENCE</scope>
    <source>
        <strain evidence="1">Duluth1</strain>
        <tissue evidence="1">Whole animal</tissue>
    </source>
</reference>
<keyword evidence="2" id="KW-1185">Reference proteome</keyword>
<reference evidence="1" key="2">
    <citation type="submission" date="2020-11" db="EMBL/GenBank/DDBJ databases">
        <authorList>
            <person name="McCartney M.A."/>
            <person name="Auch B."/>
            <person name="Kono T."/>
            <person name="Mallez S."/>
            <person name="Becker A."/>
            <person name="Gohl D.M."/>
            <person name="Silverstein K.A.T."/>
            <person name="Koren S."/>
            <person name="Bechman K.B."/>
            <person name="Herman A."/>
            <person name="Abrahante J.E."/>
            <person name="Garbe J."/>
        </authorList>
    </citation>
    <scope>NUCLEOTIDE SEQUENCE</scope>
    <source>
        <strain evidence="1">Duluth1</strain>
        <tissue evidence="1">Whole animal</tissue>
    </source>
</reference>
<protein>
    <submittedName>
        <fullName evidence="1">Uncharacterized protein</fullName>
    </submittedName>
</protein>
<sequence length="182" mass="21038">MYVRHLVALVERESSRSSYEIQLLDISTGHVCYVFDEFKLSSSRHQGYWPVVYLCKPNRISTCKKNMKVIVADEKTIYRFNIEDGECDTVYAVGICAWSYDATCTSEIKQRNSSDREINPQELKKAVDVKCDSQGHMYAITNHDLYQLYSMSSFYFNNCSVQSLITCFGNKSLATDEIRQRI</sequence>
<organism evidence="1 2">
    <name type="scientific">Dreissena polymorpha</name>
    <name type="common">Zebra mussel</name>
    <name type="synonym">Mytilus polymorpha</name>
    <dbReference type="NCBI Taxonomy" id="45954"/>
    <lineage>
        <taxon>Eukaryota</taxon>
        <taxon>Metazoa</taxon>
        <taxon>Spiralia</taxon>
        <taxon>Lophotrochozoa</taxon>
        <taxon>Mollusca</taxon>
        <taxon>Bivalvia</taxon>
        <taxon>Autobranchia</taxon>
        <taxon>Heteroconchia</taxon>
        <taxon>Euheterodonta</taxon>
        <taxon>Imparidentia</taxon>
        <taxon>Neoheterodontei</taxon>
        <taxon>Myida</taxon>
        <taxon>Dreissenoidea</taxon>
        <taxon>Dreissenidae</taxon>
        <taxon>Dreissena</taxon>
    </lineage>
</organism>
<dbReference type="EMBL" id="JAIWYP010000013">
    <property type="protein sequence ID" value="KAH3719284.1"/>
    <property type="molecule type" value="Genomic_DNA"/>
</dbReference>
<evidence type="ECO:0000313" key="2">
    <source>
        <dbReference type="Proteomes" id="UP000828390"/>
    </source>
</evidence>